<evidence type="ECO:0000313" key="1">
    <source>
        <dbReference type="EMBL" id="DAD97407.1"/>
    </source>
</evidence>
<name>A0A8S5NST4_9CAUD</name>
<organism evidence="1">
    <name type="scientific">Siphoviridae sp. ct5zp6</name>
    <dbReference type="NCBI Taxonomy" id="2826296"/>
    <lineage>
        <taxon>Viruses</taxon>
        <taxon>Duplodnaviria</taxon>
        <taxon>Heunggongvirae</taxon>
        <taxon>Uroviricota</taxon>
        <taxon>Caudoviricetes</taxon>
    </lineage>
</organism>
<accession>A0A8S5NST4</accession>
<proteinExistence type="predicted"/>
<reference evidence="1" key="1">
    <citation type="journal article" date="2021" name="Proc. Natl. Acad. Sci. U.S.A.">
        <title>A Catalog of Tens of Thousands of Viruses from Human Metagenomes Reveals Hidden Associations with Chronic Diseases.</title>
        <authorList>
            <person name="Tisza M.J."/>
            <person name="Buck C.B."/>
        </authorList>
    </citation>
    <scope>NUCLEOTIDE SEQUENCE</scope>
    <source>
        <strain evidence="1">Ct5zp6</strain>
    </source>
</reference>
<protein>
    <submittedName>
        <fullName evidence="1">Portal protein</fullName>
    </submittedName>
</protein>
<dbReference type="EMBL" id="BK015240">
    <property type="protein sequence ID" value="DAD97407.1"/>
    <property type="molecule type" value="Genomic_DNA"/>
</dbReference>
<sequence>MFDFAKRIWREVRRLFDYTTLKTALGRELTLSQSMVEALESWGGMMDGKAPWCVDPVVSIRIESGICREFADAVLVEMESSILNNDRLDAAYQKGLLDLNENLQDGLGFGSFILRPLGADRTEFVTADKFVPVRFDDSGKPVDVAFLTVKRVGEYDYYTKMERHYFTNGNLTIENKCYHSLDRNHLGTPCSLDAVDEWADINQGPVTYPGMDRMDFGYYRNPLKNRIDGSFCGVSIFDAAADLIRKADIQAARLDWEYESGERAVHVDERALKRGSRGTRMAQLNKRLYRGLNIEDGKDKELLREYSPAMRDASYIAGLEKYYRNIEFTVGLAYGDLSDVQEVSKTATEVRVSKARKYNRVTAIQENLKECLEDYAAALAFYNSMYHSGYEFACKFNDSILTDEDSERQQDRQDVSMGVMSAVEYRMKWYNEDEATAKKNLPVQNNVME</sequence>